<dbReference type="Pfam" id="PF24201">
    <property type="entry name" value="DUF7426"/>
    <property type="match status" value="1"/>
</dbReference>
<sequence length="186" mass="20399">MAKIDLTAYAAKPLTLTIGDWEIISPVPDAATGKILNIINMTSTQMLTKTEEWEKQHGTLDGLDLETETAKIYEEHGLSPDFDLTEALLGAEQVKQLRANHISEDAIGLATQYALYYWIAGKEAADQFIEATRGDQKKENQPPTKPALKPSKTGHHTGSGNQTRKPGSTRTTGNPRKKNAPNMAKE</sequence>
<keyword evidence="4" id="KW-1185">Reference proteome</keyword>
<feature type="domain" description="DUF7426" evidence="2">
    <location>
        <begin position="5"/>
        <end position="153"/>
    </location>
</feature>
<evidence type="ECO:0000313" key="3">
    <source>
        <dbReference type="EMBL" id="PMB89279.1"/>
    </source>
</evidence>
<dbReference type="EMBL" id="PNGC01000002">
    <property type="protein sequence ID" value="PMB89279.1"/>
    <property type="molecule type" value="Genomic_DNA"/>
</dbReference>
<dbReference type="RefSeq" id="WP_102184325.1">
    <property type="nucleotide sequence ID" value="NZ_JAHAIW010000014.1"/>
</dbReference>
<reference evidence="3 4" key="1">
    <citation type="submission" date="2017-09" db="EMBL/GenBank/DDBJ databases">
        <title>Bacterial strain isolated from the female urinary microbiota.</title>
        <authorList>
            <person name="Thomas-White K."/>
            <person name="Kumar N."/>
            <person name="Forster S."/>
            <person name="Putonti C."/>
            <person name="Lawley T."/>
            <person name="Wolfe A.J."/>
        </authorList>
    </citation>
    <scope>NUCLEOTIDE SEQUENCE [LARGE SCALE GENOMIC DNA]</scope>
    <source>
        <strain evidence="3 4">UMB0744</strain>
    </source>
</reference>
<feature type="compositionally biased region" description="Polar residues" evidence="1">
    <location>
        <begin position="156"/>
        <end position="174"/>
    </location>
</feature>
<evidence type="ECO:0000313" key="4">
    <source>
        <dbReference type="Proteomes" id="UP000243201"/>
    </source>
</evidence>
<name>A0ABX4UQ75_9ACTO</name>
<organism evidence="3 4">
    <name type="scientific">Varibaculum cambriense</name>
    <dbReference type="NCBI Taxonomy" id="184870"/>
    <lineage>
        <taxon>Bacteria</taxon>
        <taxon>Bacillati</taxon>
        <taxon>Actinomycetota</taxon>
        <taxon>Actinomycetes</taxon>
        <taxon>Actinomycetales</taxon>
        <taxon>Actinomycetaceae</taxon>
        <taxon>Varibaculum</taxon>
    </lineage>
</organism>
<dbReference type="InterPro" id="IPR055849">
    <property type="entry name" value="DUF7426"/>
</dbReference>
<evidence type="ECO:0000259" key="2">
    <source>
        <dbReference type="Pfam" id="PF24201"/>
    </source>
</evidence>
<comment type="caution">
    <text evidence="3">The sequence shown here is derived from an EMBL/GenBank/DDBJ whole genome shotgun (WGS) entry which is preliminary data.</text>
</comment>
<accession>A0ABX4UQ75</accession>
<dbReference type="Proteomes" id="UP000243201">
    <property type="component" value="Unassembled WGS sequence"/>
</dbReference>
<proteinExistence type="predicted"/>
<evidence type="ECO:0000256" key="1">
    <source>
        <dbReference type="SAM" id="MobiDB-lite"/>
    </source>
</evidence>
<gene>
    <name evidence="3" type="ORF">CJ240_05800</name>
</gene>
<protein>
    <recommendedName>
        <fullName evidence="2">DUF7426 domain-containing protein</fullName>
    </recommendedName>
</protein>
<feature type="region of interest" description="Disordered" evidence="1">
    <location>
        <begin position="133"/>
        <end position="186"/>
    </location>
</feature>